<gene>
    <name evidence="2" type="ORF">ACFOUT_15805</name>
</gene>
<feature type="transmembrane region" description="Helical" evidence="1">
    <location>
        <begin position="7"/>
        <end position="32"/>
    </location>
</feature>
<dbReference type="RefSeq" id="WP_192462034.1">
    <property type="nucleotide sequence ID" value="NZ_JACYFJ010000002.1"/>
</dbReference>
<reference evidence="3" key="1">
    <citation type="journal article" date="2019" name="Int. J. Syst. Evol. Microbiol.">
        <title>The Global Catalogue of Microorganisms (GCM) 10K type strain sequencing project: providing services to taxonomists for standard genome sequencing and annotation.</title>
        <authorList>
            <consortium name="The Broad Institute Genomics Platform"/>
            <consortium name="The Broad Institute Genome Sequencing Center for Infectious Disease"/>
            <person name="Wu L."/>
            <person name="Ma J."/>
        </authorList>
    </citation>
    <scope>NUCLEOTIDE SEQUENCE [LARGE SCALE GENOMIC DNA]</scope>
    <source>
        <strain evidence="3">CECT 7477</strain>
    </source>
</reference>
<protein>
    <submittedName>
        <fullName evidence="2">Uncharacterized protein</fullName>
    </submittedName>
</protein>
<dbReference type="EMBL" id="JBHSAW010000010">
    <property type="protein sequence ID" value="MFC4097355.1"/>
    <property type="molecule type" value="Genomic_DNA"/>
</dbReference>
<keyword evidence="3" id="KW-1185">Reference proteome</keyword>
<accession>A0ABV8JWU5</accession>
<sequence>MDKTLRILLMLAVIGVGMILGGILGFFGLFWVCEYLDAQDAERAASGGGYVAVGWIFLFVTIPFGALLGGVSGFFGFRWVSPKSKK</sequence>
<evidence type="ECO:0000256" key="1">
    <source>
        <dbReference type="SAM" id="Phobius"/>
    </source>
</evidence>
<comment type="caution">
    <text evidence="2">The sequence shown here is derived from an EMBL/GenBank/DDBJ whole genome shotgun (WGS) entry which is preliminary data.</text>
</comment>
<evidence type="ECO:0000313" key="3">
    <source>
        <dbReference type="Proteomes" id="UP001595814"/>
    </source>
</evidence>
<keyword evidence="1" id="KW-0812">Transmembrane</keyword>
<keyword evidence="1" id="KW-0472">Membrane</keyword>
<organism evidence="2 3">
    <name type="scientific">Euzebyella saccharophila</name>
    <dbReference type="NCBI Taxonomy" id="679664"/>
    <lineage>
        <taxon>Bacteria</taxon>
        <taxon>Pseudomonadati</taxon>
        <taxon>Bacteroidota</taxon>
        <taxon>Flavobacteriia</taxon>
        <taxon>Flavobacteriales</taxon>
        <taxon>Flavobacteriaceae</taxon>
        <taxon>Euzebyella</taxon>
    </lineage>
</organism>
<dbReference type="Proteomes" id="UP001595814">
    <property type="component" value="Unassembled WGS sequence"/>
</dbReference>
<evidence type="ECO:0000313" key="2">
    <source>
        <dbReference type="EMBL" id="MFC4097355.1"/>
    </source>
</evidence>
<proteinExistence type="predicted"/>
<name>A0ABV8JWU5_9FLAO</name>
<keyword evidence="1" id="KW-1133">Transmembrane helix</keyword>
<feature type="transmembrane region" description="Helical" evidence="1">
    <location>
        <begin position="52"/>
        <end position="77"/>
    </location>
</feature>